<name>Q9LJ84_ARATH</name>
<protein>
    <submittedName>
        <fullName evidence="2">Uncharacterized protein</fullName>
    </submittedName>
</protein>
<dbReference type="AlphaFoldDB" id="Q9LJ84"/>
<organism evidence="2">
    <name type="scientific">Arabidopsis thaliana</name>
    <name type="common">Mouse-ear cress</name>
    <dbReference type="NCBI Taxonomy" id="3702"/>
    <lineage>
        <taxon>Eukaryota</taxon>
        <taxon>Viridiplantae</taxon>
        <taxon>Streptophyta</taxon>
        <taxon>Embryophyta</taxon>
        <taxon>Tracheophyta</taxon>
        <taxon>Spermatophyta</taxon>
        <taxon>Magnoliopsida</taxon>
        <taxon>eudicotyledons</taxon>
        <taxon>Gunneridae</taxon>
        <taxon>Pentapetalae</taxon>
        <taxon>rosids</taxon>
        <taxon>malvids</taxon>
        <taxon>Brassicales</taxon>
        <taxon>Brassicaceae</taxon>
        <taxon>Camelineae</taxon>
        <taxon>Arabidopsis</taxon>
    </lineage>
</organism>
<dbReference type="EMBL" id="AP000732">
    <property type="protein sequence ID" value="BAB01204.1"/>
    <property type="molecule type" value="Genomic_DNA"/>
</dbReference>
<keyword evidence="1" id="KW-0472">Membrane</keyword>
<keyword evidence="1" id="KW-1133">Transmembrane helix</keyword>
<sequence>MSLDAASYCNFMTRSPGKALMFLSTFQAIQTLDPYFQSFMRDFNNSEEIFSNSFLLIDFVYAFLFIHVVCFIHHV</sequence>
<proteinExistence type="predicted"/>
<accession>Q9LJ84</accession>
<reference evidence="2" key="1">
    <citation type="journal article" date="2000" name="DNA Res.">
        <title>Structural analysis of Arabidopsis thaliana chromosome 3. II. Sequence features of the 4,251,695 bp regions covered by 90 P1, TAC and BAC clones.</title>
        <authorList>
            <person name="Nakamura Y."/>
        </authorList>
    </citation>
    <scope>NUCLEOTIDE SEQUENCE [LARGE SCALE GENOMIC DNA]</scope>
</reference>
<evidence type="ECO:0000256" key="1">
    <source>
        <dbReference type="SAM" id="Phobius"/>
    </source>
</evidence>
<evidence type="ECO:0000313" key="2">
    <source>
        <dbReference type="EMBL" id="BAB01204.1"/>
    </source>
</evidence>
<reference key="2">
    <citation type="journal article" date="2000" name="Nature">
        <title>Sequence and analysis of chromosome 3 of the plant Arabidopsis thaliana.</title>
        <authorList>
            <consortium name="European Union Chromosome 3 Arabidopsis Sequencing Consortium"/>
            <consortium name="Institute for Genomic Research"/>
            <consortium name="Kazusa DNA Research Institute"/>
            <person name="Salanoubat M."/>
            <person name="Lemcke K."/>
            <person name="Rieger M."/>
            <person name="Ansorge W."/>
            <person name="Unseld M."/>
            <person name="Fartmann B."/>
            <person name="Valle G."/>
            <person name="Blocker H."/>
            <person name="Perez-Alonso M."/>
            <person name="Obermaier B."/>
            <person name="Delseny M."/>
            <person name="Boutry M."/>
            <person name="Grivell L.A."/>
            <person name="Mache R."/>
            <person name="Puigdomenech P."/>
            <person name="De Simone V."/>
            <person name="Choisne N."/>
            <person name="Artiguenave F."/>
            <person name="Robert C."/>
            <person name="Brottier P."/>
            <person name="Wincker P."/>
            <person name="Cattolico L."/>
            <person name="Weissenbach J."/>
            <person name="Saurin W."/>
            <person name="Quetier F."/>
            <person name="Schafer M."/>
            <person name="Muller-Auer S."/>
            <person name="Gabel C."/>
            <person name="Fuchs M."/>
            <person name="Benes V."/>
            <person name="Wurmbach E."/>
            <person name="Drzonek H."/>
            <person name="Erfle H."/>
            <person name="Jordan N."/>
            <person name="Bangert S."/>
            <person name="Wiedelmann R."/>
            <person name="Kranz H."/>
            <person name="Voss H."/>
            <person name="Holland R."/>
            <person name="Brandt P."/>
            <person name="Nyakatura G."/>
            <person name="Vezzi A."/>
            <person name="D'Angelo M."/>
            <person name="Pallavicini A."/>
            <person name="Toppo S."/>
            <person name="Simionati B."/>
            <person name="Conrad A."/>
            <person name="Hornischer K."/>
            <person name="Kauer G."/>
            <person name="Lohnert T.H."/>
            <person name="Nordsiek G."/>
            <person name="Reichelt J."/>
            <person name="Scharfe M."/>
            <person name="Schon O."/>
            <person name="Bargues M."/>
            <person name="Terol J."/>
            <person name="Climent J."/>
            <person name="Navarro P."/>
            <person name="Collado C."/>
            <person name="Perez-Perez A."/>
            <person name="Ottenwalder B."/>
            <person name="Duchemin D."/>
            <person name="Cooke R."/>
            <person name="Laudie M."/>
            <person name="Berger-Llauro C."/>
            <person name="Purnelle B."/>
            <person name="Masuy D."/>
            <person name="de Haan M."/>
            <person name="Maarse A.C."/>
            <person name="Alcaraz J.P."/>
            <person name="Cottet A."/>
            <person name="Casacuberta E."/>
            <person name="Monfort A."/>
            <person name="Argiriou A."/>
            <person name="flores M."/>
            <person name="Liguori R."/>
            <person name="Vitale D."/>
            <person name="Mannhaupt G."/>
            <person name="Haase D."/>
            <person name="Schoof H."/>
            <person name="Rudd S."/>
            <person name="Zaccaria P."/>
            <person name="Mewes H.W."/>
            <person name="Mayer K.F."/>
            <person name="Kaul S."/>
            <person name="Town C.D."/>
            <person name="Koo H.L."/>
            <person name="Tallon L.J."/>
            <person name="Jenkins J."/>
            <person name="Rooney T."/>
            <person name="Rizzo M."/>
            <person name="Walts A."/>
            <person name="Utterback T."/>
            <person name="Fujii C.Y."/>
            <person name="Shea T.P."/>
            <person name="Creasy T.H."/>
            <person name="Haas B."/>
            <person name="Maiti R."/>
            <person name="Wu D."/>
            <person name="Peterson J."/>
            <person name="Van Aken S."/>
            <person name="Pai G."/>
            <person name="Militscher J."/>
            <person name="Sellers P."/>
            <person name="Gill J.E."/>
            <person name="Feldblyum T.V."/>
            <person name="Preuss D."/>
            <person name="Lin X."/>
            <person name="Nierman W.C."/>
            <person name="Salzberg S.L."/>
            <person name="White O."/>
            <person name="Venter J.C."/>
            <person name="Fraser C.M."/>
            <person name="Kaneko T."/>
            <person name="Nakamura Y."/>
            <person name="Sato S."/>
            <person name="Kato T."/>
            <person name="Asamizu E."/>
            <person name="Sasamoto S."/>
            <person name="Kimura T."/>
            <person name="Idesawa K."/>
            <person name="Kawashima K."/>
            <person name="Kishida Y."/>
            <person name="Kiyokawa C."/>
            <person name="Kohara M."/>
            <person name="Matsumoto M."/>
            <person name="Matsuno A."/>
            <person name="Muraki A."/>
            <person name="Nakayama S."/>
            <person name="Nakazaki N."/>
            <person name="Shinpo S."/>
            <person name="Takeuchi C."/>
            <person name="Wada T."/>
            <person name="Watanabe A."/>
            <person name="Yamada M."/>
            <person name="Yasuda M."/>
            <person name="Tabata S."/>
        </authorList>
    </citation>
    <scope>NUCLEOTIDE SEQUENCE [LARGE SCALE GENOMIC DNA]</scope>
    <source>
        <strain>cv. Columbia</strain>
    </source>
</reference>
<feature type="transmembrane region" description="Helical" evidence="1">
    <location>
        <begin position="49"/>
        <end position="72"/>
    </location>
</feature>
<keyword evidence="1" id="KW-0812">Transmembrane</keyword>